<keyword evidence="3" id="KW-1185">Reference proteome</keyword>
<organism evidence="2 3">
    <name type="scientific">Prochlorothrix hollandica PCC 9006 = CALU 1027</name>
    <dbReference type="NCBI Taxonomy" id="317619"/>
    <lineage>
        <taxon>Bacteria</taxon>
        <taxon>Bacillati</taxon>
        <taxon>Cyanobacteriota</taxon>
        <taxon>Cyanophyceae</taxon>
        <taxon>Prochlorotrichales</taxon>
        <taxon>Prochlorotrichaceae</taxon>
        <taxon>Prochlorothrix</taxon>
    </lineage>
</organism>
<dbReference type="eggNOG" id="COG0604">
    <property type="taxonomic scope" value="Bacteria"/>
</dbReference>
<accession>A0A0M2PYT0</accession>
<sequence>MPKLAIVADHDVLVRVQATSVHAGDWHLMRGEPFLIRLLFGGLLKPQIKTLGTDGAGRVEAVGTASP</sequence>
<comment type="caution">
    <text evidence="2">The sequence shown here is derived from an EMBL/GenBank/DDBJ whole genome shotgun (WGS) entry which is preliminary data.</text>
</comment>
<evidence type="ECO:0000259" key="1">
    <source>
        <dbReference type="Pfam" id="PF08240"/>
    </source>
</evidence>
<dbReference type="Proteomes" id="UP000034681">
    <property type="component" value="Unassembled WGS sequence"/>
</dbReference>
<feature type="domain" description="Alcohol dehydrogenase-like N-terminal" evidence="1">
    <location>
        <begin position="9"/>
        <end position="65"/>
    </location>
</feature>
<reference evidence="2" key="1">
    <citation type="submission" date="2012-04" db="EMBL/GenBank/DDBJ databases">
        <authorList>
            <person name="Borisov I.G."/>
            <person name="Ivanikova N.V."/>
            <person name="Pinevich A.V."/>
        </authorList>
    </citation>
    <scope>NUCLEOTIDE SEQUENCE</scope>
    <source>
        <strain evidence="2">CALU 1027</strain>
    </source>
</reference>
<dbReference type="EMBL" id="AJTX02000004">
    <property type="protein sequence ID" value="KKI99828.1"/>
    <property type="molecule type" value="Genomic_DNA"/>
</dbReference>
<dbReference type="RefSeq" id="WP_026099247.1">
    <property type="nucleotide sequence ID" value="NZ_KB235933.1"/>
</dbReference>
<proteinExistence type="predicted"/>
<evidence type="ECO:0000313" key="3">
    <source>
        <dbReference type="Proteomes" id="UP000034681"/>
    </source>
</evidence>
<dbReference type="AlphaFoldDB" id="A0A0M2PYT0"/>
<dbReference type="InterPro" id="IPR011032">
    <property type="entry name" value="GroES-like_sf"/>
</dbReference>
<protein>
    <recommendedName>
        <fullName evidence="1">Alcohol dehydrogenase-like N-terminal domain-containing protein</fullName>
    </recommendedName>
</protein>
<name>A0A0M2PYT0_PROHO</name>
<gene>
    <name evidence="2" type="ORF">PROH_08255</name>
</gene>
<dbReference type="InterPro" id="IPR013154">
    <property type="entry name" value="ADH-like_N"/>
</dbReference>
<dbReference type="SUPFAM" id="SSF50129">
    <property type="entry name" value="GroES-like"/>
    <property type="match status" value="1"/>
</dbReference>
<dbReference type="Pfam" id="PF08240">
    <property type="entry name" value="ADH_N"/>
    <property type="match status" value="1"/>
</dbReference>
<evidence type="ECO:0000313" key="2">
    <source>
        <dbReference type="EMBL" id="KKI99828.1"/>
    </source>
</evidence>
<dbReference type="Gene3D" id="3.90.180.10">
    <property type="entry name" value="Medium-chain alcohol dehydrogenases, catalytic domain"/>
    <property type="match status" value="1"/>
</dbReference>